<sequence>MIGVEGDRAGSGNRAVRRRGRWTANSLVVVINGMLAGIGGVFMVTTSVPVTVVAATAAVLLGGVIVSTHR</sequence>
<proteinExistence type="predicted"/>
<dbReference type="Proteomes" id="UP001523369">
    <property type="component" value="Unassembled WGS sequence"/>
</dbReference>
<name>A0ABT1DF08_9ACTN</name>
<comment type="caution">
    <text evidence="2">The sequence shown here is derived from an EMBL/GenBank/DDBJ whole genome shotgun (WGS) entry which is preliminary data.</text>
</comment>
<evidence type="ECO:0000256" key="1">
    <source>
        <dbReference type="SAM" id="Phobius"/>
    </source>
</evidence>
<feature type="transmembrane region" description="Helical" evidence="1">
    <location>
        <begin position="22"/>
        <end position="42"/>
    </location>
</feature>
<reference evidence="2 3" key="1">
    <citation type="submission" date="2022-06" db="EMBL/GenBank/DDBJ databases">
        <title>New Species of the Genus Actinoplanes, ActinopZanes ferrugineus.</title>
        <authorList>
            <person name="Ding P."/>
        </authorList>
    </citation>
    <scope>NUCLEOTIDE SEQUENCE [LARGE SCALE GENOMIC DNA]</scope>
    <source>
        <strain evidence="2 3">TRM88003</strain>
    </source>
</reference>
<keyword evidence="1" id="KW-0812">Transmembrane</keyword>
<evidence type="ECO:0000313" key="2">
    <source>
        <dbReference type="EMBL" id="MCO8269384.1"/>
    </source>
</evidence>
<accession>A0ABT1DF08</accession>
<keyword evidence="3" id="KW-1185">Reference proteome</keyword>
<keyword evidence="1" id="KW-0472">Membrane</keyword>
<protein>
    <submittedName>
        <fullName evidence="2">Uncharacterized protein</fullName>
    </submittedName>
</protein>
<gene>
    <name evidence="2" type="ORF">M1L60_02130</name>
</gene>
<feature type="transmembrane region" description="Helical" evidence="1">
    <location>
        <begin position="48"/>
        <end position="66"/>
    </location>
</feature>
<dbReference type="EMBL" id="JAMYJR010000002">
    <property type="protein sequence ID" value="MCO8269384.1"/>
    <property type="molecule type" value="Genomic_DNA"/>
</dbReference>
<evidence type="ECO:0000313" key="3">
    <source>
        <dbReference type="Proteomes" id="UP001523369"/>
    </source>
</evidence>
<organism evidence="2 3">
    <name type="scientific">Paractinoplanes aksuensis</name>
    <dbReference type="NCBI Taxonomy" id="2939490"/>
    <lineage>
        <taxon>Bacteria</taxon>
        <taxon>Bacillati</taxon>
        <taxon>Actinomycetota</taxon>
        <taxon>Actinomycetes</taxon>
        <taxon>Micromonosporales</taxon>
        <taxon>Micromonosporaceae</taxon>
        <taxon>Paractinoplanes</taxon>
    </lineage>
</organism>
<keyword evidence="1" id="KW-1133">Transmembrane helix</keyword>